<feature type="compositionally biased region" description="Polar residues" evidence="2">
    <location>
        <begin position="442"/>
        <end position="466"/>
    </location>
</feature>
<name>A0ABY7FDG6_MYAAR</name>
<dbReference type="Pfam" id="PF15961">
    <property type="entry name" value="DUF4764"/>
    <property type="match status" value="2"/>
</dbReference>
<keyword evidence="1" id="KW-0862">Zinc</keyword>
<feature type="non-terminal residue" evidence="4">
    <location>
        <position position="1313"/>
    </location>
</feature>
<gene>
    <name evidence="4" type="ORF">MAR_000596</name>
</gene>
<feature type="compositionally biased region" description="Basic and acidic residues" evidence="2">
    <location>
        <begin position="278"/>
        <end position="297"/>
    </location>
</feature>
<evidence type="ECO:0000313" key="5">
    <source>
        <dbReference type="Proteomes" id="UP001164746"/>
    </source>
</evidence>
<dbReference type="InterPro" id="IPR039946">
    <property type="entry name" value="ZN839"/>
</dbReference>
<feature type="region of interest" description="Disordered" evidence="2">
    <location>
        <begin position="396"/>
        <end position="482"/>
    </location>
</feature>
<dbReference type="PANTHER" id="PTHR16116">
    <property type="entry name" value="ZINC FINGER PROTEIN 839"/>
    <property type="match status" value="1"/>
</dbReference>
<accession>A0ABY7FDG6</accession>
<dbReference type="InterPro" id="IPR013087">
    <property type="entry name" value="Znf_C2H2_type"/>
</dbReference>
<feature type="region of interest" description="Disordered" evidence="2">
    <location>
        <begin position="958"/>
        <end position="998"/>
    </location>
</feature>
<keyword evidence="5" id="KW-1185">Reference proteome</keyword>
<feature type="compositionally biased region" description="Polar residues" evidence="2">
    <location>
        <begin position="958"/>
        <end position="984"/>
    </location>
</feature>
<evidence type="ECO:0000259" key="3">
    <source>
        <dbReference type="PROSITE" id="PS50157"/>
    </source>
</evidence>
<dbReference type="PROSITE" id="PS50157">
    <property type="entry name" value="ZINC_FINGER_C2H2_2"/>
    <property type="match status" value="1"/>
</dbReference>
<keyword evidence="1" id="KW-0863">Zinc-finger</keyword>
<sequence length="1313" mass="143661">MAAIENNGLIMEVTSHGELNVNNGVKDDISDSMVNNDQICVTDEDMLNDVLSNTQEASFPDSVQLQYTNISDENGVLQDGAILEEADGQVVHFITNDDEDPSDNAQLTNNFVDGNTATFDGNDTEIMQTPDQNVNVQFSTFQNQQMTTFQAAPSQVIIQNPDVTDSIQPVQQVLLTQSVNKQDPAPLGSSLNPIRIIQQGNQYTPVQQLTTDQLQQIMHVVQQQQAAKAGSSVLYNAQTNTKIVYRVIYPSQLHKDSDNTDSATLANSLPKRVYKKRMKEEEEKIEGPELSKEEKEMRKKMRPKTRSGRISKPPKHMVSDYKHIHVLDYDEDYDDDDGGYSDFKNSEAEDGEEIPIRTNDDLVTYGLDSYKPKKWKCITCGKAYIGRAGLGRHLRINPSHGAIDPDGDGDMEPPDPNITPPDPPDESQLGIPVTPNGGLIAANSTGSFSEDSRDSAVSLTHTQTPQPRGRGRGRGRGHWRGRGAWRGVDAATRRKNKLKEIVRECTDEELMEIVLPHLAKVITLWEFLLMKVEQGSPPGDVHVDSVYREYENLHSHVRNLCQKYLELIPQLEPVDNKVIAEALGLEMGTHKVKAIQDNDSELQYRYKFLTTNTEFIKRSVLKRTVEVVSPEEMISPSKKPKPTAHVKTRNVLEKTEAQCGKESDNVVIVTNNRGSPSKGVTMSPMINKSQPLTSNIKVLPPMSVVGFGNSKAAYSGKTVSLLSSNSSTSSIASPIQSSTITSSPQKIIIVSGMNQSGLGSTALTSTPKVVGQKSVVTSLTTAVPLSAPVTSQPAGQIITLTNGQVNSQSGIIINDNGSATYTVADLTNNVQDGRQSINSVAVNSGVQQQVIIKLPPVTSTQQFLQPKLVLHGNEMNMLNSIPQSASGFVQLNPGLQTILPSDDTLSVQSSPNSLQSSVLYTFANGSGAASSDKVVLINSDTVYLNDTTDSFPVLQTDINDSTSQNSYTTSDGVLVNGNSSSQSDNKNHMDQESGSILNTGDSEQFLTTLPLEGRDHTVEFRSDQEFDGANLDGIACNGSTDDMDPGAVNGQDGLGDDEMGQVETMQVPAANIYQTEDGLIFIQNPDGTTLQLQGSDGQPVSMETVQALLGMDIDTQLITAENSQVQKPLQTISSQETLIRGNGIWSSQITLAIQRSREAHVVQGPGYCVSARIGSHTLNTVLRLVWRQLLSQDLGSDECLQEKEKRSLHLDCDRSHCVQLVLNPWANNVRLLGKLPTQTLIPLLFGHLFTEGGVSLWHKLANLAPLGPNVLRKYHFDIKIKLRDKNQESKDKCSCKFQELKLRTTQPTDLSKK</sequence>
<feature type="compositionally biased region" description="Basic residues" evidence="2">
    <location>
        <begin position="469"/>
        <end position="482"/>
    </location>
</feature>
<protein>
    <submittedName>
        <fullName evidence="4">ZN839-like protein</fullName>
    </submittedName>
</protein>
<reference evidence="4" key="1">
    <citation type="submission" date="2022-11" db="EMBL/GenBank/DDBJ databases">
        <title>Centuries of genome instability and evolution in soft-shell clam transmissible cancer (bioRxiv).</title>
        <authorList>
            <person name="Hart S.F.M."/>
            <person name="Yonemitsu M.A."/>
            <person name="Giersch R.M."/>
            <person name="Beal B.F."/>
            <person name="Arriagada G."/>
            <person name="Davis B.W."/>
            <person name="Ostrander E.A."/>
            <person name="Goff S.P."/>
            <person name="Metzger M.J."/>
        </authorList>
    </citation>
    <scope>NUCLEOTIDE SEQUENCE</scope>
    <source>
        <strain evidence="4">MELC-2E11</strain>
        <tissue evidence="4">Siphon/mantle</tissue>
    </source>
</reference>
<keyword evidence="1" id="KW-0479">Metal-binding</keyword>
<dbReference type="PANTHER" id="PTHR16116:SF5">
    <property type="entry name" value="ZINC FINGER PROTEIN 839"/>
    <property type="match status" value="1"/>
</dbReference>
<dbReference type="InterPro" id="IPR031885">
    <property type="entry name" value="DUF4764"/>
</dbReference>
<dbReference type="Proteomes" id="UP001164746">
    <property type="component" value="Chromosome 11"/>
</dbReference>
<feature type="domain" description="C2H2-type" evidence="3">
    <location>
        <begin position="375"/>
        <end position="405"/>
    </location>
</feature>
<organism evidence="4 5">
    <name type="scientific">Mya arenaria</name>
    <name type="common">Soft-shell clam</name>
    <dbReference type="NCBI Taxonomy" id="6604"/>
    <lineage>
        <taxon>Eukaryota</taxon>
        <taxon>Metazoa</taxon>
        <taxon>Spiralia</taxon>
        <taxon>Lophotrochozoa</taxon>
        <taxon>Mollusca</taxon>
        <taxon>Bivalvia</taxon>
        <taxon>Autobranchia</taxon>
        <taxon>Heteroconchia</taxon>
        <taxon>Euheterodonta</taxon>
        <taxon>Imparidentia</taxon>
        <taxon>Neoheterodontei</taxon>
        <taxon>Myida</taxon>
        <taxon>Myoidea</taxon>
        <taxon>Myidae</taxon>
        <taxon>Mya</taxon>
    </lineage>
</organism>
<evidence type="ECO:0000256" key="1">
    <source>
        <dbReference type="PROSITE-ProRule" id="PRU00042"/>
    </source>
</evidence>
<proteinExistence type="predicted"/>
<evidence type="ECO:0000256" key="2">
    <source>
        <dbReference type="SAM" id="MobiDB-lite"/>
    </source>
</evidence>
<evidence type="ECO:0000313" key="4">
    <source>
        <dbReference type="EMBL" id="WAR18758.1"/>
    </source>
</evidence>
<feature type="region of interest" description="Disordered" evidence="2">
    <location>
        <begin position="278"/>
        <end position="317"/>
    </location>
</feature>
<feature type="compositionally biased region" description="Basic residues" evidence="2">
    <location>
        <begin position="298"/>
        <end position="315"/>
    </location>
</feature>
<dbReference type="EMBL" id="CP111022">
    <property type="protein sequence ID" value="WAR18758.1"/>
    <property type="molecule type" value="Genomic_DNA"/>
</dbReference>